<evidence type="ECO:0000313" key="3">
    <source>
        <dbReference type="Proteomes" id="UP001315967"/>
    </source>
</evidence>
<organism evidence="2 3">
    <name type="scientific">Fundicoccus culcitae</name>
    <dbReference type="NCBI Taxonomy" id="2969821"/>
    <lineage>
        <taxon>Bacteria</taxon>
        <taxon>Bacillati</taxon>
        <taxon>Bacillota</taxon>
        <taxon>Bacilli</taxon>
        <taxon>Lactobacillales</taxon>
        <taxon>Aerococcaceae</taxon>
        <taxon>Fundicoccus</taxon>
    </lineage>
</organism>
<dbReference type="RefSeq" id="WP_313793672.1">
    <property type="nucleotide sequence ID" value="NZ_CP102453.1"/>
</dbReference>
<keyword evidence="1" id="KW-0812">Transmembrane</keyword>
<reference evidence="2 3" key="1">
    <citation type="submission" date="2022-08" db="EMBL/GenBank/DDBJ databases">
        <title>Aerococcaceae sp. nov isolated from spoiled eye mask.</title>
        <authorList>
            <person name="Zhou G."/>
            <person name="Xie X.-B."/>
            <person name="Shi Q.-S."/>
            <person name="Wang Y.-S."/>
            <person name="Wen X."/>
            <person name="Peng H."/>
            <person name="Yang X.-J."/>
            <person name="Tao H.-B."/>
            <person name="Huang X.-M."/>
        </authorList>
    </citation>
    <scope>NUCLEOTIDE SEQUENCE [LARGE SCALE GENOMIC DNA]</scope>
    <source>
        <strain evidence="3">DM20194951</strain>
    </source>
</reference>
<proteinExistence type="predicted"/>
<evidence type="ECO:0000256" key="1">
    <source>
        <dbReference type="SAM" id="Phobius"/>
    </source>
</evidence>
<sequence>MNHYNSDEEKKAQRMLIVNISISLIIQLAILLVYYFGEKQTLLTFPMLLGLLITVNALVQSVQAYRRH</sequence>
<evidence type="ECO:0000313" key="2">
    <source>
        <dbReference type="EMBL" id="UUX34169.1"/>
    </source>
</evidence>
<protein>
    <submittedName>
        <fullName evidence="2">Uncharacterized protein</fullName>
    </submittedName>
</protein>
<dbReference type="Proteomes" id="UP001315967">
    <property type="component" value="Chromosome"/>
</dbReference>
<keyword evidence="1" id="KW-0472">Membrane</keyword>
<feature type="transmembrane region" description="Helical" evidence="1">
    <location>
        <begin position="42"/>
        <end position="59"/>
    </location>
</feature>
<feature type="transmembrane region" description="Helical" evidence="1">
    <location>
        <begin position="16"/>
        <end position="36"/>
    </location>
</feature>
<name>A0ABY5P6J3_9LACT</name>
<dbReference type="EMBL" id="CP102453">
    <property type="protein sequence ID" value="UUX34169.1"/>
    <property type="molecule type" value="Genomic_DNA"/>
</dbReference>
<keyword evidence="3" id="KW-1185">Reference proteome</keyword>
<accession>A0ABY5P6J3</accession>
<gene>
    <name evidence="2" type="ORF">NRE15_00420</name>
</gene>
<keyword evidence="1" id="KW-1133">Transmembrane helix</keyword>